<reference evidence="2" key="1">
    <citation type="submission" date="2016-09" db="EMBL/GenBank/DDBJ databases">
        <authorList>
            <person name="Guldener U."/>
        </authorList>
    </citation>
    <scope>NUCLEOTIDE SEQUENCE [LARGE SCALE GENOMIC DNA]</scope>
    <source>
        <strain evidence="2">V64-1</strain>
    </source>
</reference>
<protein>
    <submittedName>
        <fullName evidence="1">Uncharacterized protein</fullName>
    </submittedName>
</protein>
<sequence length="501" mass="58677">MLIEELDRLRGGIRPLNLDMLRAIIRGQSVPEDFPHELAYKCMVAGIRHHDGFALEIRGKSLHHSIERAFHARDIMSGRVPEMEKPEDIPYCFWYPDVPGQDTLRQLLKDHPTVLMRYQVGRACAVGGYVELYKELDILPDVSIAEEARDNLPVSKDIYELVMNAPLLYRVIDDYNLCLFDKPQVGACLNGDTCVRSTLDKRQPLHYEIFPPPFDITEDWCLGADGKRLEERAIPSDTLSLLYAPLPRHLPTVDKDILVLMAAFTGNVDRYVRLRRPRTINGEMQCIVRGIYHNTFFARWCYEQPHLTVLRKFVHARFTMDDDLTWFKHNQTISKDDLPRIIWYPQQADPTTYMELFRLMPELKQLVAQALVVCNEPNDFLRVEPELTPEIYGEITNRIRSPLFREFIDQRVSYEEEEKLADWTELLHDCHDVAPYDHLVSKEMKPRFTRALEDLTLDDVGFENRRAYPPDVKDARDLMRFMSAFPNKPRDHYREGQERFI</sequence>
<dbReference type="Proteomes" id="UP000219369">
    <property type="component" value="Unassembled WGS sequence"/>
</dbReference>
<dbReference type="VEuPathDB" id="FungiDB:FOIG_06388"/>
<dbReference type="AlphaFoldDB" id="A0A2H3SX16"/>
<dbReference type="VEuPathDB" id="FungiDB:FOZG_02585"/>
<evidence type="ECO:0000313" key="1">
    <source>
        <dbReference type="EMBL" id="SCO80968.1"/>
    </source>
</evidence>
<dbReference type="VEuPathDB" id="FungiDB:FOXG_12698"/>
<evidence type="ECO:0000313" key="2">
    <source>
        <dbReference type="Proteomes" id="UP000219369"/>
    </source>
</evidence>
<organism evidence="1 2">
    <name type="scientific">Fusarium oxysporum</name>
    <name type="common">Fusarium vascular wilt</name>
    <dbReference type="NCBI Taxonomy" id="5507"/>
    <lineage>
        <taxon>Eukaryota</taxon>
        <taxon>Fungi</taxon>
        <taxon>Dikarya</taxon>
        <taxon>Ascomycota</taxon>
        <taxon>Pezizomycotina</taxon>
        <taxon>Sordariomycetes</taxon>
        <taxon>Hypocreomycetidae</taxon>
        <taxon>Hypocreales</taxon>
        <taxon>Nectriaceae</taxon>
        <taxon>Fusarium</taxon>
        <taxon>Fusarium oxysporum species complex</taxon>
    </lineage>
</organism>
<dbReference type="VEuPathDB" id="FungiDB:FOC1_g10007557"/>
<dbReference type="VEuPathDB" id="FungiDB:FOMG_02665"/>
<gene>
    <name evidence="1" type="ORF">FRV6_05181</name>
</gene>
<dbReference type="EMBL" id="FMJY01000003">
    <property type="protein sequence ID" value="SCO80968.1"/>
    <property type="molecule type" value="Genomic_DNA"/>
</dbReference>
<dbReference type="OrthoDB" id="4360026at2759"/>
<dbReference type="VEuPathDB" id="FungiDB:FOC4_g10006516"/>
<dbReference type="VEuPathDB" id="FungiDB:HZS61_014557"/>
<proteinExistence type="predicted"/>
<accession>A0A2H3SX16</accession>
<name>A0A2H3SX16_FUSOX</name>